<evidence type="ECO:0000256" key="3">
    <source>
        <dbReference type="ARBA" id="ARBA00022801"/>
    </source>
</evidence>
<sequence length="120" mass="13120">MKHILSLLLSVLVAQVAEGLLAAKAKNPNVLFIFADDHAYQAISAYGSNRNRTPNIDRIANEGMIFHRAFVTNSICAPSRAVILTGKHSHLNGQLTNGMRFDGNQQTFPKLLQKGGYQTA</sequence>
<keyword evidence="4" id="KW-0106">Calcium</keyword>
<proteinExistence type="inferred from homology"/>
<dbReference type="InterPro" id="IPR050738">
    <property type="entry name" value="Sulfatase"/>
</dbReference>
<dbReference type="Gene3D" id="3.40.720.10">
    <property type="entry name" value="Alkaline Phosphatase, subunit A"/>
    <property type="match status" value="1"/>
</dbReference>
<keyword evidence="2" id="KW-0479">Metal-binding</keyword>
<evidence type="ECO:0000256" key="2">
    <source>
        <dbReference type="ARBA" id="ARBA00022723"/>
    </source>
</evidence>
<evidence type="ECO:0000313" key="6">
    <source>
        <dbReference type="EMBL" id="SVD51756.1"/>
    </source>
</evidence>
<name>A0A382VYS2_9ZZZZ</name>
<dbReference type="InterPro" id="IPR017850">
    <property type="entry name" value="Alkaline_phosphatase_core_sf"/>
</dbReference>
<feature type="non-terminal residue" evidence="6">
    <location>
        <position position="120"/>
    </location>
</feature>
<dbReference type="Pfam" id="PF00884">
    <property type="entry name" value="Sulfatase"/>
    <property type="match status" value="1"/>
</dbReference>
<accession>A0A382VYS2</accession>
<evidence type="ECO:0000256" key="1">
    <source>
        <dbReference type="ARBA" id="ARBA00008779"/>
    </source>
</evidence>
<gene>
    <name evidence="6" type="ORF">METZ01_LOCUS404610</name>
</gene>
<dbReference type="AlphaFoldDB" id="A0A382VYS2"/>
<organism evidence="6">
    <name type="scientific">marine metagenome</name>
    <dbReference type="NCBI Taxonomy" id="408172"/>
    <lineage>
        <taxon>unclassified sequences</taxon>
        <taxon>metagenomes</taxon>
        <taxon>ecological metagenomes</taxon>
    </lineage>
</organism>
<dbReference type="GO" id="GO:0046872">
    <property type="term" value="F:metal ion binding"/>
    <property type="evidence" value="ECO:0007669"/>
    <property type="project" value="UniProtKB-KW"/>
</dbReference>
<dbReference type="InterPro" id="IPR000917">
    <property type="entry name" value="Sulfatase_N"/>
</dbReference>
<dbReference type="SUPFAM" id="SSF53649">
    <property type="entry name" value="Alkaline phosphatase-like"/>
    <property type="match status" value="1"/>
</dbReference>
<reference evidence="6" key="1">
    <citation type="submission" date="2018-05" db="EMBL/GenBank/DDBJ databases">
        <authorList>
            <person name="Lanie J.A."/>
            <person name="Ng W.-L."/>
            <person name="Kazmierczak K.M."/>
            <person name="Andrzejewski T.M."/>
            <person name="Davidsen T.M."/>
            <person name="Wayne K.J."/>
            <person name="Tettelin H."/>
            <person name="Glass J.I."/>
            <person name="Rusch D."/>
            <person name="Podicherti R."/>
            <person name="Tsui H.-C.T."/>
            <person name="Winkler M.E."/>
        </authorList>
    </citation>
    <scope>NUCLEOTIDE SEQUENCE</scope>
</reference>
<dbReference type="PANTHER" id="PTHR42693">
    <property type="entry name" value="ARYLSULFATASE FAMILY MEMBER"/>
    <property type="match status" value="1"/>
</dbReference>
<protein>
    <recommendedName>
        <fullName evidence="5">Sulfatase N-terminal domain-containing protein</fullName>
    </recommendedName>
</protein>
<dbReference type="GO" id="GO:0004065">
    <property type="term" value="F:arylsulfatase activity"/>
    <property type="evidence" value="ECO:0007669"/>
    <property type="project" value="TreeGrafter"/>
</dbReference>
<dbReference type="InterPro" id="IPR024607">
    <property type="entry name" value="Sulfatase_CS"/>
</dbReference>
<dbReference type="PANTHER" id="PTHR42693:SF53">
    <property type="entry name" value="ENDO-4-O-SULFATASE"/>
    <property type="match status" value="1"/>
</dbReference>
<evidence type="ECO:0000259" key="5">
    <source>
        <dbReference type="Pfam" id="PF00884"/>
    </source>
</evidence>
<dbReference type="PROSITE" id="PS00523">
    <property type="entry name" value="SULFATASE_1"/>
    <property type="match status" value="1"/>
</dbReference>
<feature type="domain" description="Sulfatase N-terminal" evidence="5">
    <location>
        <begin position="28"/>
        <end position="119"/>
    </location>
</feature>
<keyword evidence="3" id="KW-0378">Hydrolase</keyword>
<comment type="similarity">
    <text evidence="1">Belongs to the sulfatase family.</text>
</comment>
<evidence type="ECO:0000256" key="4">
    <source>
        <dbReference type="ARBA" id="ARBA00022837"/>
    </source>
</evidence>
<dbReference type="EMBL" id="UINC01155732">
    <property type="protein sequence ID" value="SVD51756.1"/>
    <property type="molecule type" value="Genomic_DNA"/>
</dbReference>